<evidence type="ECO:0000256" key="1">
    <source>
        <dbReference type="SAM" id="MobiDB-lite"/>
    </source>
</evidence>
<feature type="transmembrane region" description="Helical" evidence="2">
    <location>
        <begin position="362"/>
        <end position="379"/>
    </location>
</feature>
<name>A0A9W8K5M2_9AGAR</name>
<dbReference type="AlphaFoldDB" id="A0A9W8K5M2"/>
<keyword evidence="2" id="KW-0812">Transmembrane</keyword>
<evidence type="ECO:0000313" key="4">
    <source>
        <dbReference type="Proteomes" id="UP001148786"/>
    </source>
</evidence>
<feature type="region of interest" description="Disordered" evidence="1">
    <location>
        <begin position="1"/>
        <end position="45"/>
    </location>
</feature>
<keyword evidence="4" id="KW-1185">Reference proteome</keyword>
<dbReference type="OrthoDB" id="2674421at2759"/>
<evidence type="ECO:0000256" key="2">
    <source>
        <dbReference type="SAM" id="Phobius"/>
    </source>
</evidence>
<gene>
    <name evidence="3" type="ORF">NLJ89_g3440</name>
</gene>
<protein>
    <submittedName>
        <fullName evidence="3">Uncharacterized protein</fullName>
    </submittedName>
</protein>
<reference evidence="3" key="1">
    <citation type="submission" date="2022-07" db="EMBL/GenBank/DDBJ databases">
        <title>Genome Sequence of Agrocybe chaxingu.</title>
        <authorList>
            <person name="Buettner E."/>
        </authorList>
    </citation>
    <scope>NUCLEOTIDE SEQUENCE</scope>
    <source>
        <strain evidence="3">MP-N11</strain>
    </source>
</reference>
<proteinExistence type="predicted"/>
<feature type="transmembrane region" description="Helical" evidence="2">
    <location>
        <begin position="411"/>
        <end position="437"/>
    </location>
</feature>
<keyword evidence="2" id="KW-0472">Membrane</keyword>
<comment type="caution">
    <text evidence="3">The sequence shown here is derived from an EMBL/GenBank/DDBJ whole genome shotgun (WGS) entry which is preliminary data.</text>
</comment>
<feature type="transmembrane region" description="Helical" evidence="2">
    <location>
        <begin position="335"/>
        <end position="356"/>
    </location>
</feature>
<feature type="transmembrane region" description="Helical" evidence="2">
    <location>
        <begin position="443"/>
        <end position="463"/>
    </location>
</feature>
<dbReference type="Proteomes" id="UP001148786">
    <property type="component" value="Unassembled WGS sequence"/>
</dbReference>
<sequence length="466" mass="51870">MSTSPPQETQSSQDSSQSPQRRYAQIEPYTGKDTAKRISLPGGPTGGQGLNDVLFGTKIADGWTEFFHPNGKPYFYHRRRQIVTEMDMRNPKDTAKVELVHIALVETWNQLKLQQLELGNISHDGIEIFIGIESEPQYYFVKHTTQEVFWLTEIPLGEGFLGPTDTKEGASYDLLIRHQYYAHLAAYPCHNHVPEDGVQFLHGFLKYICADDLTTDFKVAPWDPPQAKILFSSLDSLINKGEDRTTNGFKTFFISQLLTGVAALHHGTLRAINSRPPFPPPEVPALHFLLGMLCFFANSTYESRMSTVFAGKVVSDAQWKGLVEMFMKEWSEINLLAALLLIADAFFLSSGGLLVVARTSSIVAAFFMLGSLVIGLHHVRKHQYSLQYTGREASEYVKNIASTPSTLRRSAIILSLPLSLLLWGLVALTCAVANLAFSPRKEIAAYVVPACTLAVVCTAGLRWRKA</sequence>
<keyword evidence="2" id="KW-1133">Transmembrane helix</keyword>
<evidence type="ECO:0000313" key="3">
    <source>
        <dbReference type="EMBL" id="KAJ3512582.1"/>
    </source>
</evidence>
<feature type="compositionally biased region" description="Low complexity" evidence="1">
    <location>
        <begin position="1"/>
        <end position="20"/>
    </location>
</feature>
<organism evidence="3 4">
    <name type="scientific">Agrocybe chaxingu</name>
    <dbReference type="NCBI Taxonomy" id="84603"/>
    <lineage>
        <taxon>Eukaryota</taxon>
        <taxon>Fungi</taxon>
        <taxon>Dikarya</taxon>
        <taxon>Basidiomycota</taxon>
        <taxon>Agaricomycotina</taxon>
        <taxon>Agaricomycetes</taxon>
        <taxon>Agaricomycetidae</taxon>
        <taxon>Agaricales</taxon>
        <taxon>Agaricineae</taxon>
        <taxon>Strophariaceae</taxon>
        <taxon>Agrocybe</taxon>
    </lineage>
</organism>
<dbReference type="EMBL" id="JANKHO010000248">
    <property type="protein sequence ID" value="KAJ3512582.1"/>
    <property type="molecule type" value="Genomic_DNA"/>
</dbReference>
<accession>A0A9W8K5M2</accession>